<keyword evidence="3" id="KW-0689">Ribosomal protein</keyword>
<dbReference type="GO" id="GO:0003723">
    <property type="term" value="F:RNA binding"/>
    <property type="evidence" value="ECO:0007669"/>
    <property type="project" value="TreeGrafter"/>
</dbReference>
<dbReference type="FunFam" id="2.40.50.140:FF:000254">
    <property type="entry name" value="Ribosomal protein L2 mitochondrion"/>
    <property type="match status" value="1"/>
</dbReference>
<dbReference type="InterPro" id="IPR002171">
    <property type="entry name" value="Ribosomal_uL2"/>
</dbReference>
<dbReference type="Gene3D" id="2.40.50.140">
    <property type="entry name" value="Nucleic acid-binding proteins"/>
    <property type="match status" value="1"/>
</dbReference>
<dbReference type="GO" id="GO:0003735">
    <property type="term" value="F:structural constituent of ribosome"/>
    <property type="evidence" value="ECO:0007669"/>
    <property type="project" value="InterPro"/>
</dbReference>
<dbReference type="InterPro" id="IPR022666">
    <property type="entry name" value="Ribosomal_uL2_RNA-bd_dom"/>
</dbReference>
<dbReference type="EMBL" id="JAAMPC010000013">
    <property type="protein sequence ID" value="KAG2269788.1"/>
    <property type="molecule type" value="Genomic_DNA"/>
</dbReference>
<evidence type="ECO:0000256" key="5">
    <source>
        <dbReference type="ARBA" id="ARBA00023274"/>
    </source>
</evidence>
<name>A0A8X7QHR1_BRACI</name>
<evidence type="ECO:0000259" key="7">
    <source>
        <dbReference type="SMART" id="SM01383"/>
    </source>
</evidence>
<dbReference type="OrthoDB" id="10267824at2759"/>
<dbReference type="PANTHER" id="PTHR13691">
    <property type="entry name" value="RIBOSOMAL PROTEIN L2"/>
    <property type="match status" value="1"/>
</dbReference>
<dbReference type="InterPro" id="IPR012340">
    <property type="entry name" value="NA-bd_OB-fold"/>
</dbReference>
<dbReference type="GO" id="GO:0005762">
    <property type="term" value="C:mitochondrial large ribosomal subunit"/>
    <property type="evidence" value="ECO:0007669"/>
    <property type="project" value="TreeGrafter"/>
</dbReference>
<evidence type="ECO:0000256" key="2">
    <source>
        <dbReference type="ARBA" id="ARBA00005636"/>
    </source>
</evidence>
<dbReference type="PANTHER" id="PTHR13691:SF44">
    <property type="entry name" value="LARGE RIBOSOMAL SUBUNIT PROTEIN UL2MZ-RELATED"/>
    <property type="match status" value="1"/>
</dbReference>
<keyword evidence="4" id="KW-0496">Mitochondrion</keyword>
<organism evidence="8 9">
    <name type="scientific">Brassica carinata</name>
    <name type="common">Ethiopian mustard</name>
    <name type="synonym">Abyssinian cabbage</name>
    <dbReference type="NCBI Taxonomy" id="52824"/>
    <lineage>
        <taxon>Eukaryota</taxon>
        <taxon>Viridiplantae</taxon>
        <taxon>Streptophyta</taxon>
        <taxon>Embryophyta</taxon>
        <taxon>Tracheophyta</taxon>
        <taxon>Spermatophyta</taxon>
        <taxon>Magnoliopsida</taxon>
        <taxon>eudicotyledons</taxon>
        <taxon>Gunneridae</taxon>
        <taxon>Pentapetalae</taxon>
        <taxon>rosids</taxon>
        <taxon>malvids</taxon>
        <taxon>Brassicales</taxon>
        <taxon>Brassicaceae</taxon>
        <taxon>Brassiceae</taxon>
        <taxon>Brassica</taxon>
    </lineage>
</organism>
<sequence>MRPGRARALRQFTLSTGKSAGRNSSGRITVFHRGGGSKRLLRRIDLKRSTSSMGIVESIEYDPNRSSQIAPARWIKGLPEKMNTIEELARPRRSLNLPRTPSAASFSSLSCRKVDQRKHKTLVKDAFFSAFSSPKAKRDFIPCLRYWGSYRFRPRMRQKVRGKARFARSEVENDSILWAHRIKGKAGLSSQSFRRQDTLGLVGAAGHNKSKRRRIKVPVIVICLPEPRGLSLETFTNNRPALSTPPDIWCQIVARFLISLIIELAIFVASFVQGVQNQLGLTSEERLMLANLRIRQRKSRLVSMVRSLVICLTHASEVNYVNLQLNVIGFAWAQSISAGLVKSVPSSKKRNRKLALPKLASPLVKQASPPGFLVCDKSNLSPVGSTVNGKMNRSLGRKRLFCSCVESVVTEGAVFVSQWNQN</sequence>
<evidence type="ECO:0000256" key="6">
    <source>
        <dbReference type="ARBA" id="ARBA00078513"/>
    </source>
</evidence>
<feature type="domain" description="Large ribosomal subunit protein uL2 RNA-binding" evidence="7">
    <location>
        <begin position="21"/>
        <end position="87"/>
    </location>
</feature>
<dbReference type="SMART" id="SM01383">
    <property type="entry name" value="Ribosomal_L2"/>
    <property type="match status" value="1"/>
</dbReference>
<evidence type="ECO:0000313" key="9">
    <source>
        <dbReference type="Proteomes" id="UP000886595"/>
    </source>
</evidence>
<dbReference type="AlphaFoldDB" id="A0A8X7QHR1"/>
<keyword evidence="9" id="KW-1185">Reference proteome</keyword>
<evidence type="ECO:0000256" key="3">
    <source>
        <dbReference type="ARBA" id="ARBA00022980"/>
    </source>
</evidence>
<evidence type="ECO:0000256" key="1">
    <source>
        <dbReference type="ARBA" id="ARBA00004173"/>
    </source>
</evidence>
<dbReference type="SUPFAM" id="SSF50249">
    <property type="entry name" value="Nucleic acid-binding proteins"/>
    <property type="match status" value="1"/>
</dbReference>
<dbReference type="GO" id="GO:0032543">
    <property type="term" value="P:mitochondrial translation"/>
    <property type="evidence" value="ECO:0007669"/>
    <property type="project" value="TreeGrafter"/>
</dbReference>
<comment type="subcellular location">
    <subcellularLocation>
        <location evidence="1">Mitochondrion</location>
    </subcellularLocation>
</comment>
<proteinExistence type="inferred from homology"/>
<dbReference type="Pfam" id="PF00181">
    <property type="entry name" value="Ribosomal_L2_N"/>
    <property type="match status" value="1"/>
</dbReference>
<dbReference type="Proteomes" id="UP000886595">
    <property type="component" value="Unassembled WGS sequence"/>
</dbReference>
<accession>A0A8X7QHR1</accession>
<evidence type="ECO:0000313" key="8">
    <source>
        <dbReference type="EMBL" id="KAG2269788.1"/>
    </source>
</evidence>
<keyword evidence="5" id="KW-0687">Ribonucleoprotein</keyword>
<reference evidence="8 9" key="1">
    <citation type="submission" date="2020-02" db="EMBL/GenBank/DDBJ databases">
        <authorList>
            <person name="Ma Q."/>
            <person name="Huang Y."/>
            <person name="Song X."/>
            <person name="Pei D."/>
        </authorList>
    </citation>
    <scope>NUCLEOTIDE SEQUENCE [LARGE SCALE GENOMIC DNA]</scope>
    <source>
        <strain evidence="8">Sxm20200214</strain>
        <tissue evidence="8">Leaf</tissue>
    </source>
</reference>
<evidence type="ECO:0000256" key="4">
    <source>
        <dbReference type="ARBA" id="ARBA00023128"/>
    </source>
</evidence>
<comment type="caution">
    <text evidence="8">The sequence shown here is derived from an EMBL/GenBank/DDBJ whole genome shotgun (WGS) entry which is preliminary data.</text>
</comment>
<comment type="similarity">
    <text evidence="2">Belongs to the universal ribosomal protein uL2 family.</text>
</comment>
<gene>
    <name evidence="8" type="ORF">Bca52824_064343</name>
</gene>
<protein>
    <recommendedName>
        <fullName evidence="6">60S ribosomal protein L2, mitochondrial</fullName>
    </recommendedName>
</protein>